<sequence>SNFSNNDLGIESLMLSKKLYNGITRNKNIKLEVIIFYSNQNGHYNTLKNNLKKTVLSNYASNEQSPETSNKEKGKAQNNINNYLDTIKEKYAKLSSSPSRKRQQSNLLTTSFFSKAQKASPEIESNFLNTIS</sequence>
<evidence type="ECO:0000313" key="1">
    <source>
        <dbReference type="EMBL" id="CAG8727781.1"/>
    </source>
</evidence>
<accession>A0ACA9PWD8</accession>
<evidence type="ECO:0000313" key="2">
    <source>
        <dbReference type="Proteomes" id="UP000789920"/>
    </source>
</evidence>
<reference evidence="1" key="1">
    <citation type="submission" date="2021-06" db="EMBL/GenBank/DDBJ databases">
        <authorList>
            <person name="Kallberg Y."/>
            <person name="Tangrot J."/>
            <person name="Rosling A."/>
        </authorList>
    </citation>
    <scope>NUCLEOTIDE SEQUENCE</scope>
    <source>
        <strain evidence="1">MA461A</strain>
    </source>
</reference>
<protein>
    <submittedName>
        <fullName evidence="1">26084_t:CDS:1</fullName>
    </submittedName>
</protein>
<proteinExistence type="predicted"/>
<dbReference type="Proteomes" id="UP000789920">
    <property type="component" value="Unassembled WGS sequence"/>
</dbReference>
<keyword evidence="2" id="KW-1185">Reference proteome</keyword>
<gene>
    <name evidence="1" type="ORF">RPERSI_LOCUS11856</name>
</gene>
<comment type="caution">
    <text evidence="1">The sequence shown here is derived from an EMBL/GenBank/DDBJ whole genome shotgun (WGS) entry which is preliminary data.</text>
</comment>
<name>A0ACA9PWD8_9GLOM</name>
<feature type="non-terminal residue" evidence="1">
    <location>
        <position position="1"/>
    </location>
</feature>
<organism evidence="1 2">
    <name type="scientific">Racocetra persica</name>
    <dbReference type="NCBI Taxonomy" id="160502"/>
    <lineage>
        <taxon>Eukaryota</taxon>
        <taxon>Fungi</taxon>
        <taxon>Fungi incertae sedis</taxon>
        <taxon>Mucoromycota</taxon>
        <taxon>Glomeromycotina</taxon>
        <taxon>Glomeromycetes</taxon>
        <taxon>Diversisporales</taxon>
        <taxon>Gigasporaceae</taxon>
        <taxon>Racocetra</taxon>
    </lineage>
</organism>
<dbReference type="EMBL" id="CAJVQC010024787">
    <property type="protein sequence ID" value="CAG8727781.1"/>
    <property type="molecule type" value="Genomic_DNA"/>
</dbReference>